<dbReference type="PANTHER" id="PTHR21622">
    <property type="entry name" value="COILED-COIL-HELIX-COILED-COIL-HELIX DOMAIN CONTAINING 4"/>
    <property type="match status" value="1"/>
</dbReference>
<keyword evidence="3" id="KW-0813">Transport</keyword>
<dbReference type="GO" id="GO:0006626">
    <property type="term" value="P:protein targeting to mitochondrion"/>
    <property type="evidence" value="ECO:0007669"/>
    <property type="project" value="EnsemblPlants"/>
</dbReference>
<organism evidence="13 14">
    <name type="scientific">Dioscorea cayennensis subsp. rotundata</name>
    <name type="common">White Guinea yam</name>
    <name type="synonym">Dioscorea rotundata</name>
    <dbReference type="NCBI Taxonomy" id="55577"/>
    <lineage>
        <taxon>Eukaryota</taxon>
        <taxon>Viridiplantae</taxon>
        <taxon>Streptophyta</taxon>
        <taxon>Embryophyta</taxon>
        <taxon>Tracheophyta</taxon>
        <taxon>Spermatophyta</taxon>
        <taxon>Magnoliopsida</taxon>
        <taxon>Liliopsida</taxon>
        <taxon>Dioscoreales</taxon>
        <taxon>Dioscoreaceae</taxon>
        <taxon>Dioscorea</taxon>
    </lineage>
</organism>
<dbReference type="FunFam" id="1.10.287.2900:FF:000003">
    <property type="entry name" value="mitochondrial intermembrane space import and assembly protein 40"/>
    <property type="match status" value="1"/>
</dbReference>
<evidence type="ECO:0000256" key="1">
    <source>
        <dbReference type="ARBA" id="ARBA00004253"/>
    </source>
</evidence>
<feature type="region of interest" description="Disordered" evidence="12">
    <location>
        <begin position="1"/>
        <end position="41"/>
    </location>
</feature>
<keyword evidence="10" id="KW-0676">Redox-active center</keyword>
<dbReference type="GO" id="GO:0045041">
    <property type="term" value="P:protein import into mitochondrial intermembrane space"/>
    <property type="evidence" value="ECO:0007669"/>
    <property type="project" value="InterPro"/>
</dbReference>
<keyword evidence="9" id="KW-1015">Disulfide bond</keyword>
<dbReference type="GO" id="GO:0005758">
    <property type="term" value="C:mitochondrial intermembrane space"/>
    <property type="evidence" value="ECO:0007669"/>
    <property type="project" value="UniProtKB-SubCell"/>
</dbReference>
<protein>
    <recommendedName>
        <fullName evidence="11">Mitochondrial intermembrane space import and assembly protein 40 homolog</fullName>
    </recommendedName>
</protein>
<accession>A0AB40CEZ8</accession>
<evidence type="ECO:0000313" key="14">
    <source>
        <dbReference type="RefSeq" id="XP_039137668.1"/>
    </source>
</evidence>
<keyword evidence="6" id="KW-0811">Translocation</keyword>
<dbReference type="GeneID" id="120275210"/>
<comment type="subcellular location">
    <subcellularLocation>
        <location evidence="2">Mitochondrion intermembrane space</location>
    </subcellularLocation>
    <subcellularLocation>
        <location evidence="1">Peroxisome matrix</location>
    </subcellularLocation>
</comment>
<keyword evidence="5" id="KW-0560">Oxidoreductase</keyword>
<evidence type="ECO:0000256" key="12">
    <source>
        <dbReference type="SAM" id="MobiDB-lite"/>
    </source>
</evidence>
<evidence type="ECO:0000256" key="7">
    <source>
        <dbReference type="ARBA" id="ARBA00023128"/>
    </source>
</evidence>
<keyword evidence="8" id="KW-0576">Peroxisome</keyword>
<evidence type="ECO:0000256" key="9">
    <source>
        <dbReference type="ARBA" id="ARBA00023157"/>
    </source>
</evidence>
<dbReference type="Proteomes" id="UP001515500">
    <property type="component" value="Chromosome 14"/>
</dbReference>
<keyword evidence="7" id="KW-0496">Mitochondrion</keyword>
<dbReference type="GO" id="GO:0006625">
    <property type="term" value="P:protein targeting to peroxisome"/>
    <property type="evidence" value="ECO:0007669"/>
    <property type="project" value="EnsemblPlants"/>
</dbReference>
<evidence type="ECO:0000256" key="3">
    <source>
        <dbReference type="ARBA" id="ARBA00022448"/>
    </source>
</evidence>
<gene>
    <name evidence="14" type="primary">LOC120275210</name>
</gene>
<name>A0AB40CEZ8_DIOCR</name>
<feature type="compositionally biased region" description="Low complexity" evidence="12">
    <location>
        <begin position="26"/>
        <end position="39"/>
    </location>
</feature>
<proteinExistence type="predicted"/>
<sequence>MGQNQSNVAAEEEQTNHPPEPLAKDSPSPSESPSASPTSLEDLIAEATAFGDNNESESLDVKAEKALQCPCVAELRKGPCGTQFSEAFVCFIKSTAEEKGSDCVHPFIALQNCIKANPNAFSEDVLEEDSKDVEVEEHRIIPPKWAKESKSNI</sequence>
<reference evidence="14" key="1">
    <citation type="submission" date="2025-08" db="UniProtKB">
        <authorList>
            <consortium name="RefSeq"/>
        </authorList>
    </citation>
    <scope>IDENTIFICATION</scope>
</reference>
<keyword evidence="4" id="KW-0653">Protein transport</keyword>
<dbReference type="InterPro" id="IPR039289">
    <property type="entry name" value="CHCHD4"/>
</dbReference>
<evidence type="ECO:0000256" key="2">
    <source>
        <dbReference type="ARBA" id="ARBA00004569"/>
    </source>
</evidence>
<keyword evidence="13" id="KW-1185">Reference proteome</keyword>
<evidence type="ECO:0000256" key="6">
    <source>
        <dbReference type="ARBA" id="ARBA00023010"/>
    </source>
</evidence>
<evidence type="ECO:0000313" key="13">
    <source>
        <dbReference type="Proteomes" id="UP001515500"/>
    </source>
</evidence>
<dbReference type="GO" id="GO:0015035">
    <property type="term" value="F:protein-disulfide reductase activity"/>
    <property type="evidence" value="ECO:0007669"/>
    <property type="project" value="InterPro"/>
</dbReference>
<dbReference type="AlphaFoldDB" id="A0AB40CEZ8"/>
<dbReference type="RefSeq" id="XP_039137668.1">
    <property type="nucleotide sequence ID" value="XM_039281734.1"/>
</dbReference>
<evidence type="ECO:0000256" key="8">
    <source>
        <dbReference type="ARBA" id="ARBA00023140"/>
    </source>
</evidence>
<dbReference type="PANTHER" id="PTHR21622:SF0">
    <property type="entry name" value="COILED-COIL-HELIX-COILED-COIL-HELIX DOMAIN CONTAINING 4"/>
    <property type="match status" value="1"/>
</dbReference>
<dbReference type="GO" id="GO:0005782">
    <property type="term" value="C:peroxisomal matrix"/>
    <property type="evidence" value="ECO:0007669"/>
    <property type="project" value="UniProtKB-SubCell"/>
</dbReference>
<evidence type="ECO:0000256" key="5">
    <source>
        <dbReference type="ARBA" id="ARBA00023002"/>
    </source>
</evidence>
<evidence type="ECO:0000256" key="11">
    <source>
        <dbReference type="ARBA" id="ARBA00067557"/>
    </source>
</evidence>
<dbReference type="Gene3D" id="1.10.287.2900">
    <property type="match status" value="1"/>
</dbReference>
<evidence type="ECO:0000256" key="10">
    <source>
        <dbReference type="ARBA" id="ARBA00023284"/>
    </source>
</evidence>
<evidence type="ECO:0000256" key="4">
    <source>
        <dbReference type="ARBA" id="ARBA00022927"/>
    </source>
</evidence>